<gene>
    <name evidence="10" type="ORF">DEACI_1029</name>
    <name evidence="11" type="ORF">DEACI_2368</name>
</gene>
<keyword evidence="4" id="KW-0949">S-adenosyl-L-methionine</keyword>
<dbReference type="RefSeq" id="WP_240984061.1">
    <property type="nucleotide sequence ID" value="NZ_CDGJ01000068.1"/>
</dbReference>
<keyword evidence="12" id="KW-1185">Reference proteome</keyword>
<dbReference type="Proteomes" id="UP001071230">
    <property type="component" value="Unassembled WGS sequence"/>
</dbReference>
<dbReference type="Pfam" id="PF04055">
    <property type="entry name" value="Radical_SAM"/>
    <property type="match status" value="1"/>
</dbReference>
<keyword evidence="7" id="KW-0411">Iron-sulfur</keyword>
<dbReference type="Pfam" id="PF02310">
    <property type="entry name" value="B12-binding"/>
    <property type="match status" value="1"/>
</dbReference>
<proteinExistence type="predicted"/>
<evidence type="ECO:0000313" key="11">
    <source>
        <dbReference type="EMBL" id="CEJ07898.1"/>
    </source>
</evidence>
<dbReference type="CDD" id="cd01335">
    <property type="entry name" value="Radical_SAM"/>
    <property type="match status" value="1"/>
</dbReference>
<dbReference type="GO" id="GO:0046872">
    <property type="term" value="F:metal ion binding"/>
    <property type="evidence" value="ECO:0007669"/>
    <property type="project" value="UniProtKB-KW"/>
</dbReference>
<dbReference type="PANTHER" id="PTHR43409:SF7">
    <property type="entry name" value="BLL1977 PROTEIN"/>
    <property type="match status" value="1"/>
</dbReference>
<evidence type="ECO:0000256" key="4">
    <source>
        <dbReference type="ARBA" id="ARBA00022691"/>
    </source>
</evidence>
<dbReference type="InterPro" id="IPR007197">
    <property type="entry name" value="rSAM"/>
</dbReference>
<comment type="cofactor">
    <cofactor evidence="1">
        <name>[4Fe-4S] cluster</name>
        <dbReference type="ChEBI" id="CHEBI:49883"/>
    </cofactor>
</comment>
<dbReference type="SMART" id="SM00729">
    <property type="entry name" value="Elp3"/>
    <property type="match status" value="1"/>
</dbReference>
<dbReference type="GO" id="GO:0016740">
    <property type="term" value="F:transferase activity"/>
    <property type="evidence" value="ECO:0007669"/>
    <property type="project" value="UniProtKB-KW"/>
</dbReference>
<keyword evidence="5" id="KW-0479">Metal-binding</keyword>
<dbReference type="GO" id="GO:0031419">
    <property type="term" value="F:cobalamin binding"/>
    <property type="evidence" value="ECO:0007669"/>
    <property type="project" value="InterPro"/>
</dbReference>
<dbReference type="InterPro" id="IPR051198">
    <property type="entry name" value="BchE-like"/>
</dbReference>
<evidence type="ECO:0000256" key="7">
    <source>
        <dbReference type="ARBA" id="ARBA00023014"/>
    </source>
</evidence>
<organism evidence="10">
    <name type="scientific">Acididesulfobacillus acetoxydans</name>
    <dbReference type="NCBI Taxonomy" id="1561005"/>
    <lineage>
        <taxon>Bacteria</taxon>
        <taxon>Bacillati</taxon>
        <taxon>Bacillota</taxon>
        <taxon>Clostridia</taxon>
        <taxon>Eubacteriales</taxon>
        <taxon>Peptococcaceae</taxon>
        <taxon>Acididesulfobacillus</taxon>
    </lineage>
</organism>
<keyword evidence="6" id="KW-0408">Iron</keyword>
<dbReference type="Gene3D" id="3.40.50.280">
    <property type="entry name" value="Cobalamin-binding domain"/>
    <property type="match status" value="1"/>
</dbReference>
<dbReference type="InterPro" id="IPR023404">
    <property type="entry name" value="rSAM_horseshoe"/>
</dbReference>
<dbReference type="InterPro" id="IPR034466">
    <property type="entry name" value="Methyltransferase_Class_B"/>
</dbReference>
<evidence type="ECO:0000256" key="2">
    <source>
        <dbReference type="ARBA" id="ARBA00022603"/>
    </source>
</evidence>
<dbReference type="EMBL" id="LR746496">
    <property type="protein sequence ID" value="CAA7600376.1"/>
    <property type="molecule type" value="Genomic_DNA"/>
</dbReference>
<dbReference type="GO" id="GO:0051539">
    <property type="term" value="F:4 iron, 4 sulfur cluster binding"/>
    <property type="evidence" value="ECO:0007669"/>
    <property type="project" value="UniProtKB-KW"/>
</dbReference>
<reference evidence="10" key="2">
    <citation type="submission" date="2020-01" db="EMBL/GenBank/DDBJ databases">
        <authorList>
            <person name="Hornung B."/>
        </authorList>
    </citation>
    <scope>NUCLEOTIDE SEQUENCE</scope>
    <source>
        <strain evidence="10">PacBioINE</strain>
    </source>
</reference>
<protein>
    <submittedName>
        <fullName evidence="10">B12-binding domain protein</fullName>
    </submittedName>
    <submittedName>
        <fullName evidence="11">Fe-S oxidoreductase</fullName>
        <ecNumber evidence="11">2.-.-.-</ecNumber>
    </submittedName>
</protein>
<evidence type="ECO:0000313" key="12">
    <source>
        <dbReference type="Proteomes" id="UP001071230"/>
    </source>
</evidence>
<evidence type="ECO:0000256" key="6">
    <source>
        <dbReference type="ARBA" id="ARBA00023004"/>
    </source>
</evidence>
<dbReference type="InterPro" id="IPR006158">
    <property type="entry name" value="Cobalamin-bd"/>
</dbReference>
<evidence type="ECO:0000256" key="3">
    <source>
        <dbReference type="ARBA" id="ARBA00022679"/>
    </source>
</evidence>
<accession>A0A8S0XAT8</accession>
<keyword evidence="2" id="KW-0489">Methyltransferase</keyword>
<dbReference type="EC" id="2.-.-.-" evidence="11"/>
<dbReference type="InterPro" id="IPR058240">
    <property type="entry name" value="rSAM_sf"/>
</dbReference>
<evidence type="ECO:0000256" key="1">
    <source>
        <dbReference type="ARBA" id="ARBA00001966"/>
    </source>
</evidence>
<dbReference type="Proteomes" id="UP000836597">
    <property type="component" value="Chromosome"/>
</dbReference>
<sequence length="461" mass="51817">MHIAFRKIMLINPPASLRLWEPHSENLGLGYLAAVLEQLDYQVSILDASLFRLGVSATLKRIREEQPDVIGFRLLEVNMPYFVDLVVQLRRGGYSGHITAGGPVATMMDSEILKLVPGLDSLMVGEGEETLPELLEALNLSGTARPSGERLAGILGLCYREGEASRSNGPRPLIENLDALPFPRRDTLPDILRWGRLPMIISSRGCDGHCIFCCPAAMNAKSPGPKWRPRSAGNVADEIEDLQRRYNVDHLDFLDDNFFGRGEVGVRRAWDFIEELRRRGLRIQFSIECRVDNVEEDLFKALRDAGCVEVRLGIESGVQRILDRYGKGTTVEKNREVLLKLKEWGLAAKIGFIPFDPTMSVEELMQNGEFLRSVGNPEAFNYNKIVVEVGTPLERLFEKEGRLIKPGPWKRDYTFDDPKVAVLWKLVRGYATAKRTALQLADGCKVGLTDFQASLHRQSVR</sequence>
<evidence type="ECO:0000313" key="10">
    <source>
        <dbReference type="EMBL" id="CAA7600376.1"/>
    </source>
</evidence>
<evidence type="ECO:0000259" key="9">
    <source>
        <dbReference type="PROSITE" id="PS51918"/>
    </source>
</evidence>
<dbReference type="AlphaFoldDB" id="A0A8S0XAT8"/>
<feature type="domain" description="B12-binding" evidence="8">
    <location>
        <begin position="6"/>
        <end position="145"/>
    </location>
</feature>
<feature type="domain" description="Radical SAM core" evidence="9">
    <location>
        <begin position="191"/>
        <end position="416"/>
    </location>
</feature>
<dbReference type="PROSITE" id="PS51332">
    <property type="entry name" value="B12_BINDING"/>
    <property type="match status" value="1"/>
</dbReference>
<dbReference type="InterPro" id="IPR006638">
    <property type="entry name" value="Elp3/MiaA/NifB-like_rSAM"/>
</dbReference>
<evidence type="ECO:0000256" key="5">
    <source>
        <dbReference type="ARBA" id="ARBA00022723"/>
    </source>
</evidence>
<name>A0A8S0XAT8_9FIRM</name>
<dbReference type="SUPFAM" id="SSF102114">
    <property type="entry name" value="Radical SAM enzymes"/>
    <property type="match status" value="1"/>
</dbReference>
<dbReference type="SFLD" id="SFLDG01082">
    <property type="entry name" value="B12-binding_domain_containing"/>
    <property type="match status" value="1"/>
</dbReference>
<dbReference type="PANTHER" id="PTHR43409">
    <property type="entry name" value="ANAEROBIC MAGNESIUM-PROTOPORPHYRIN IX MONOMETHYL ESTER CYCLASE-RELATED"/>
    <property type="match status" value="1"/>
</dbReference>
<evidence type="ECO:0000259" key="8">
    <source>
        <dbReference type="PROSITE" id="PS51332"/>
    </source>
</evidence>
<dbReference type="KEGG" id="aacx:DEACI_1029"/>
<reference evidence="11" key="1">
    <citation type="submission" date="2014-11" db="EMBL/GenBank/DDBJ databases">
        <authorList>
            <person name="Hornung B.V."/>
        </authorList>
    </citation>
    <scope>NUCLEOTIDE SEQUENCE</scope>
    <source>
        <strain evidence="11">INE</strain>
    </source>
</reference>
<dbReference type="Gene3D" id="3.80.30.20">
    <property type="entry name" value="tm_1862 like domain"/>
    <property type="match status" value="1"/>
</dbReference>
<dbReference type="SFLD" id="SFLDG01123">
    <property type="entry name" value="methyltransferase_(Class_B)"/>
    <property type="match status" value="1"/>
</dbReference>
<dbReference type="PROSITE" id="PS51918">
    <property type="entry name" value="RADICAL_SAM"/>
    <property type="match status" value="1"/>
</dbReference>
<dbReference type="SFLD" id="SFLDS00029">
    <property type="entry name" value="Radical_SAM"/>
    <property type="match status" value="1"/>
</dbReference>
<dbReference type="CDD" id="cd02068">
    <property type="entry name" value="radical_SAM_B12_BD"/>
    <property type="match status" value="1"/>
</dbReference>
<dbReference type="EMBL" id="CDGJ01000068">
    <property type="protein sequence ID" value="CEJ07898.1"/>
    <property type="molecule type" value="Genomic_DNA"/>
</dbReference>
<keyword evidence="3 11" id="KW-0808">Transferase</keyword>